<feature type="compositionally biased region" description="Basic and acidic residues" evidence="1">
    <location>
        <begin position="1"/>
        <end position="11"/>
    </location>
</feature>
<organism evidence="2 3">
    <name type="scientific">Mucor velutinosus</name>
    <dbReference type="NCBI Taxonomy" id="708070"/>
    <lineage>
        <taxon>Eukaryota</taxon>
        <taxon>Fungi</taxon>
        <taxon>Fungi incertae sedis</taxon>
        <taxon>Mucoromycota</taxon>
        <taxon>Mucoromycotina</taxon>
        <taxon>Mucoromycetes</taxon>
        <taxon>Mucorales</taxon>
        <taxon>Mucorineae</taxon>
        <taxon>Mucoraceae</taxon>
        <taxon>Mucor</taxon>
    </lineage>
</organism>
<sequence>MEGEKRIREQNTGKNGAPKEVLKRSKKQGCTAKLKATVYKSDPTKVVLTTINDHSHVIGSLEDLQYLPLSDEVKVLIETRLREGFRKRETRFSILQSLVRYVEQNFATINLEPGHFRSLSTPIVHRDQMVHAEEIHNIFKKIQEKSFR</sequence>
<gene>
    <name evidence="2" type="ORF">ATC70_004036</name>
</gene>
<evidence type="ECO:0000256" key="1">
    <source>
        <dbReference type="SAM" id="MobiDB-lite"/>
    </source>
</evidence>
<dbReference type="EMBL" id="JASEJX010000007">
    <property type="protein sequence ID" value="KAK4521047.1"/>
    <property type="molecule type" value="Genomic_DNA"/>
</dbReference>
<feature type="region of interest" description="Disordered" evidence="1">
    <location>
        <begin position="1"/>
        <end position="26"/>
    </location>
</feature>
<name>A0AAN7I4E9_9FUNG</name>
<dbReference type="Proteomes" id="UP001304243">
    <property type="component" value="Unassembled WGS sequence"/>
</dbReference>
<keyword evidence="3" id="KW-1185">Reference proteome</keyword>
<evidence type="ECO:0000313" key="2">
    <source>
        <dbReference type="EMBL" id="KAK4521047.1"/>
    </source>
</evidence>
<reference evidence="2 3" key="1">
    <citation type="submission" date="2022-11" db="EMBL/GenBank/DDBJ databases">
        <title>Mucor velutinosus strain NIH1002 WGS.</title>
        <authorList>
            <person name="Subramanian P."/>
            <person name="Mullikin J.C."/>
            <person name="Segre J.A."/>
            <person name="Zelazny A.M."/>
        </authorList>
    </citation>
    <scope>NUCLEOTIDE SEQUENCE [LARGE SCALE GENOMIC DNA]</scope>
    <source>
        <strain evidence="2 3">NIH1002</strain>
    </source>
</reference>
<dbReference type="RefSeq" id="XP_064687713.1">
    <property type="nucleotide sequence ID" value="XM_064823389.1"/>
</dbReference>
<accession>A0AAN7I4E9</accession>
<dbReference type="AlphaFoldDB" id="A0AAN7I4E9"/>
<evidence type="ECO:0000313" key="3">
    <source>
        <dbReference type="Proteomes" id="UP001304243"/>
    </source>
</evidence>
<proteinExistence type="predicted"/>
<comment type="caution">
    <text evidence="2">The sequence shown here is derived from an EMBL/GenBank/DDBJ whole genome shotgun (WGS) entry which is preliminary data.</text>
</comment>
<protein>
    <submittedName>
        <fullName evidence="2">Uncharacterized protein</fullName>
    </submittedName>
</protein>
<dbReference type="GeneID" id="89947738"/>